<dbReference type="Proteomes" id="UP001161247">
    <property type="component" value="Chromosome 1"/>
</dbReference>
<feature type="region of interest" description="Disordered" evidence="1">
    <location>
        <begin position="1"/>
        <end position="90"/>
    </location>
</feature>
<proteinExistence type="predicted"/>
<organism evidence="2 3">
    <name type="scientific">Oldenlandia corymbosa var. corymbosa</name>
    <dbReference type="NCBI Taxonomy" id="529605"/>
    <lineage>
        <taxon>Eukaryota</taxon>
        <taxon>Viridiplantae</taxon>
        <taxon>Streptophyta</taxon>
        <taxon>Embryophyta</taxon>
        <taxon>Tracheophyta</taxon>
        <taxon>Spermatophyta</taxon>
        <taxon>Magnoliopsida</taxon>
        <taxon>eudicotyledons</taxon>
        <taxon>Gunneridae</taxon>
        <taxon>Pentapetalae</taxon>
        <taxon>asterids</taxon>
        <taxon>lamiids</taxon>
        <taxon>Gentianales</taxon>
        <taxon>Rubiaceae</taxon>
        <taxon>Rubioideae</taxon>
        <taxon>Spermacoceae</taxon>
        <taxon>Hedyotis-Oldenlandia complex</taxon>
        <taxon>Oldenlandia</taxon>
    </lineage>
</organism>
<reference evidence="2" key="1">
    <citation type="submission" date="2023-03" db="EMBL/GenBank/DDBJ databases">
        <authorList>
            <person name="Julca I."/>
        </authorList>
    </citation>
    <scope>NUCLEOTIDE SEQUENCE</scope>
</reference>
<name>A0AAV1BZ48_OLDCO</name>
<dbReference type="AlphaFoldDB" id="A0AAV1BZ48"/>
<keyword evidence="3" id="KW-1185">Reference proteome</keyword>
<feature type="compositionally biased region" description="Low complexity" evidence="1">
    <location>
        <begin position="59"/>
        <end position="72"/>
    </location>
</feature>
<evidence type="ECO:0000256" key="1">
    <source>
        <dbReference type="SAM" id="MobiDB-lite"/>
    </source>
</evidence>
<accession>A0AAV1BZ48</accession>
<sequence>MSFQGHNNRRSPSANDEAGSSSGTRGPISVNPRAAATSSPNIVLELPAQNVHGVQNTAGHGQQEGSSSQQSGNAGGMREEENIIITPQPGLPSLDVVRAALQNAPVPTTPDDDATALAEADSFFRQYLLSSSSSSSSDEEDEDIKAVRRADIRRQVVAAYQPCIPATYRTDDIRSNNEVAERSMDW</sequence>
<dbReference type="EMBL" id="OX459118">
    <property type="protein sequence ID" value="CAI9087332.1"/>
    <property type="molecule type" value="Genomic_DNA"/>
</dbReference>
<evidence type="ECO:0000313" key="2">
    <source>
        <dbReference type="EMBL" id="CAI9087332.1"/>
    </source>
</evidence>
<protein>
    <submittedName>
        <fullName evidence="2">OLC1v1021381C1</fullName>
    </submittedName>
</protein>
<feature type="compositionally biased region" description="Polar residues" evidence="1">
    <location>
        <begin position="1"/>
        <end position="24"/>
    </location>
</feature>
<evidence type="ECO:0000313" key="3">
    <source>
        <dbReference type="Proteomes" id="UP001161247"/>
    </source>
</evidence>
<gene>
    <name evidence="2" type="ORF">OLC1_LOCUS189</name>
</gene>